<dbReference type="Proteomes" id="UP000297814">
    <property type="component" value="Unassembled WGS sequence"/>
</dbReference>
<name>A0A4Z1GTT6_9HELO</name>
<keyword evidence="3" id="KW-1185">Reference proteome</keyword>
<reference evidence="2 3" key="1">
    <citation type="submission" date="2017-12" db="EMBL/GenBank/DDBJ databases">
        <title>Comparative genomics of Botrytis spp.</title>
        <authorList>
            <person name="Valero-Jimenez C.A."/>
            <person name="Tapia P."/>
            <person name="Veloso J."/>
            <person name="Silva-Moreno E."/>
            <person name="Staats M."/>
            <person name="Valdes J.H."/>
            <person name="Van Kan J.A.L."/>
        </authorList>
    </citation>
    <scope>NUCLEOTIDE SEQUENCE [LARGE SCALE GENOMIC DNA]</scope>
    <source>
        <strain evidence="2 3">Bh0001</strain>
    </source>
</reference>
<gene>
    <name evidence="2" type="ORF">BHYA_0077g00140</name>
</gene>
<evidence type="ECO:0000256" key="1">
    <source>
        <dbReference type="SAM" id="MobiDB-lite"/>
    </source>
</evidence>
<dbReference type="AlphaFoldDB" id="A0A4Z1GTT6"/>
<organism evidence="2 3">
    <name type="scientific">Botrytis hyacinthi</name>
    <dbReference type="NCBI Taxonomy" id="278943"/>
    <lineage>
        <taxon>Eukaryota</taxon>
        <taxon>Fungi</taxon>
        <taxon>Dikarya</taxon>
        <taxon>Ascomycota</taxon>
        <taxon>Pezizomycotina</taxon>
        <taxon>Leotiomycetes</taxon>
        <taxon>Helotiales</taxon>
        <taxon>Sclerotiniaceae</taxon>
        <taxon>Botrytis</taxon>
    </lineage>
</organism>
<protein>
    <submittedName>
        <fullName evidence="2">Uncharacterized protein</fullName>
    </submittedName>
</protein>
<proteinExistence type="predicted"/>
<evidence type="ECO:0000313" key="2">
    <source>
        <dbReference type="EMBL" id="TGO38311.1"/>
    </source>
</evidence>
<feature type="region of interest" description="Disordered" evidence="1">
    <location>
        <begin position="115"/>
        <end position="134"/>
    </location>
</feature>
<sequence length="151" mass="17067">MISLALRHFLCGTQGLEWPNPMCKIHTEEAIIGERTTHELHDELLRVDGTMKQMHARGDTLLGNDGLPSVDALNTVDTGFCSFKQWTVKRPKVHLHTLLSIIPTAEEILKVAESPNHRSRVKAPPQQQPSFSNRLTSASRKLFEEYNTIRS</sequence>
<dbReference type="EMBL" id="PQXK01000077">
    <property type="protein sequence ID" value="TGO38311.1"/>
    <property type="molecule type" value="Genomic_DNA"/>
</dbReference>
<accession>A0A4Z1GTT6</accession>
<evidence type="ECO:0000313" key="3">
    <source>
        <dbReference type="Proteomes" id="UP000297814"/>
    </source>
</evidence>
<comment type="caution">
    <text evidence="2">The sequence shown here is derived from an EMBL/GenBank/DDBJ whole genome shotgun (WGS) entry which is preliminary data.</text>
</comment>